<keyword evidence="4" id="KW-0067">ATP-binding</keyword>
<keyword evidence="8" id="KW-1185">Reference proteome</keyword>
<dbReference type="GO" id="GO:0006633">
    <property type="term" value="P:fatty acid biosynthetic process"/>
    <property type="evidence" value="ECO:0007669"/>
    <property type="project" value="TreeGrafter"/>
</dbReference>
<dbReference type="Proteomes" id="UP000184016">
    <property type="component" value="Unassembled WGS sequence"/>
</dbReference>
<name>A0A1M6KZ96_9BACL</name>
<dbReference type="InterPro" id="IPR000873">
    <property type="entry name" value="AMP-dep_synth/lig_dom"/>
</dbReference>
<dbReference type="GO" id="GO:0005524">
    <property type="term" value="F:ATP binding"/>
    <property type="evidence" value="ECO:0007669"/>
    <property type="project" value="UniProtKB-KW"/>
</dbReference>
<evidence type="ECO:0000256" key="1">
    <source>
        <dbReference type="ARBA" id="ARBA00006432"/>
    </source>
</evidence>
<dbReference type="AlphaFoldDB" id="A0A1M6KZ96"/>
<protein>
    <submittedName>
        <fullName evidence="7">Acetyl-CoA synthetase</fullName>
    </submittedName>
</protein>
<dbReference type="SUPFAM" id="SSF56801">
    <property type="entry name" value="Acetyl-CoA synthetase-like"/>
    <property type="match status" value="1"/>
</dbReference>
<dbReference type="InterPro" id="IPR025110">
    <property type="entry name" value="AMP-bd_C"/>
</dbReference>
<evidence type="ECO:0000256" key="3">
    <source>
        <dbReference type="ARBA" id="ARBA00022741"/>
    </source>
</evidence>
<accession>A0A1M6KZ96</accession>
<evidence type="ECO:0000259" key="5">
    <source>
        <dbReference type="Pfam" id="PF00501"/>
    </source>
</evidence>
<gene>
    <name evidence="7" type="ORF">SAMN05443507_10257</name>
</gene>
<dbReference type="Pfam" id="PF00501">
    <property type="entry name" value="AMP-binding"/>
    <property type="match status" value="1"/>
</dbReference>
<dbReference type="Gene3D" id="3.30.300.30">
    <property type="match status" value="1"/>
</dbReference>
<dbReference type="FunFam" id="3.30.300.30:FF:000005">
    <property type="entry name" value="Acyl-coenzyme A synthetase ACSM5, mitochondrial"/>
    <property type="match status" value="1"/>
</dbReference>
<dbReference type="PROSITE" id="PS00455">
    <property type="entry name" value="AMP_BINDING"/>
    <property type="match status" value="1"/>
</dbReference>
<dbReference type="GO" id="GO:0004321">
    <property type="term" value="F:fatty-acyl-CoA synthase activity"/>
    <property type="evidence" value="ECO:0007669"/>
    <property type="project" value="TreeGrafter"/>
</dbReference>
<dbReference type="GO" id="GO:0006637">
    <property type="term" value="P:acyl-CoA metabolic process"/>
    <property type="evidence" value="ECO:0007669"/>
    <property type="project" value="TreeGrafter"/>
</dbReference>
<comment type="similarity">
    <text evidence="1">Belongs to the ATP-dependent AMP-binding enzyme family.</text>
</comment>
<dbReference type="GO" id="GO:0016405">
    <property type="term" value="F:CoA-ligase activity"/>
    <property type="evidence" value="ECO:0007669"/>
    <property type="project" value="UniProtKB-ARBA"/>
</dbReference>
<dbReference type="PANTHER" id="PTHR43605:SF10">
    <property type="entry name" value="ACYL-COA SYNTHETASE MEDIUM CHAIN FAMILY MEMBER 3"/>
    <property type="match status" value="1"/>
</dbReference>
<feature type="domain" description="AMP-binding enzyme C-terminal" evidence="6">
    <location>
        <begin position="424"/>
        <end position="504"/>
    </location>
</feature>
<dbReference type="EMBL" id="FRAF01000002">
    <property type="protein sequence ID" value="SHJ64325.1"/>
    <property type="molecule type" value="Genomic_DNA"/>
</dbReference>
<sequence>MTYNFAEKIDEIAQLAGNKLALICVDENRKESHLTYAELTAHSSQLARALQLQGLHMGSRVLVLLPRGILPYTVYLALLRIGATILPGSEMLRSHDIVYRLQHAGVEAVIADEGLLSEAEKALEQQPVKYRFVAGVAHEGWKSLDDIVQGVSHHPLVQPMDDEALAFLSYTSGTTGGPKGVQHVYSWPREHLKVAGTYWFDAKPEDLAWATAGPGWAKWVWSPFVSVLGNGATGFVYTGRFQPETYLQLLNDYGITLLCATPTEYRLMAKVNGLQRFQLKLRSACSAGEPLNREVIDTFQREFSVLVRDGYGQTENSLLVGTLKDMEVRAGSMGKPFPGMRIAIVNEEGQPLPVGEVGHIAVHKSFPALFRGYLNDPERTQAAFRGEWYITGDKGRQDSEGYLWFEGRSDDIIISAGYTIGPFEVEDALVKHPKVAECAVVASPDEERGHIVKAFVVLRNPEDEFLGERLVEELQNHVKQLTAPYKYPRKIEFVRDLPKTTSGKIRRVELRNKEQKNSSWSRT</sequence>
<evidence type="ECO:0000313" key="8">
    <source>
        <dbReference type="Proteomes" id="UP000184016"/>
    </source>
</evidence>
<evidence type="ECO:0000313" key="7">
    <source>
        <dbReference type="EMBL" id="SHJ64325.1"/>
    </source>
</evidence>
<keyword evidence="2" id="KW-0436">Ligase</keyword>
<organism evidence="7 8">
    <name type="scientific">Alicyclobacillus tolerans</name>
    <dbReference type="NCBI Taxonomy" id="90970"/>
    <lineage>
        <taxon>Bacteria</taxon>
        <taxon>Bacillati</taxon>
        <taxon>Bacillota</taxon>
        <taxon>Bacilli</taxon>
        <taxon>Bacillales</taxon>
        <taxon>Alicyclobacillaceae</taxon>
        <taxon>Alicyclobacillus</taxon>
    </lineage>
</organism>
<dbReference type="Pfam" id="PF13193">
    <property type="entry name" value="AMP-binding_C"/>
    <property type="match status" value="1"/>
</dbReference>
<dbReference type="InterPro" id="IPR045851">
    <property type="entry name" value="AMP-bd_C_sf"/>
</dbReference>
<reference evidence="8" key="1">
    <citation type="submission" date="2016-11" db="EMBL/GenBank/DDBJ databases">
        <authorList>
            <person name="Varghese N."/>
            <person name="Submissions S."/>
        </authorList>
    </citation>
    <scope>NUCLEOTIDE SEQUENCE [LARGE SCALE GENOMIC DNA]</scope>
    <source>
        <strain evidence="8">USBA-503</strain>
    </source>
</reference>
<feature type="domain" description="AMP-dependent synthetase/ligase" evidence="5">
    <location>
        <begin position="13"/>
        <end position="374"/>
    </location>
</feature>
<dbReference type="Gene3D" id="3.40.50.12780">
    <property type="entry name" value="N-terminal domain of ligase-like"/>
    <property type="match status" value="1"/>
</dbReference>
<dbReference type="OrthoDB" id="9765680at2"/>
<dbReference type="InterPro" id="IPR042099">
    <property type="entry name" value="ANL_N_sf"/>
</dbReference>
<dbReference type="GO" id="GO:0015645">
    <property type="term" value="F:fatty acid ligase activity"/>
    <property type="evidence" value="ECO:0007669"/>
    <property type="project" value="TreeGrafter"/>
</dbReference>
<evidence type="ECO:0000259" key="6">
    <source>
        <dbReference type="Pfam" id="PF13193"/>
    </source>
</evidence>
<dbReference type="InterPro" id="IPR020845">
    <property type="entry name" value="AMP-binding_CS"/>
</dbReference>
<proteinExistence type="inferred from homology"/>
<evidence type="ECO:0000256" key="4">
    <source>
        <dbReference type="ARBA" id="ARBA00022840"/>
    </source>
</evidence>
<keyword evidence="3" id="KW-0547">Nucleotide-binding</keyword>
<dbReference type="PANTHER" id="PTHR43605">
    <property type="entry name" value="ACYL-COENZYME A SYNTHETASE"/>
    <property type="match status" value="1"/>
</dbReference>
<dbReference type="STRING" id="1830138.SAMN05443507_10257"/>
<dbReference type="InterPro" id="IPR051087">
    <property type="entry name" value="Mitochondrial_ACSM"/>
</dbReference>
<evidence type="ECO:0000256" key="2">
    <source>
        <dbReference type="ARBA" id="ARBA00022598"/>
    </source>
</evidence>
<dbReference type="RefSeq" id="WP_072872819.1">
    <property type="nucleotide sequence ID" value="NZ_FRAF01000002.1"/>
</dbReference>